<proteinExistence type="predicted"/>
<feature type="region of interest" description="Disordered" evidence="5">
    <location>
        <begin position="177"/>
        <end position="227"/>
    </location>
</feature>
<dbReference type="InterPro" id="IPR036390">
    <property type="entry name" value="WH_DNA-bd_sf"/>
</dbReference>
<comment type="caution">
    <text evidence="6">The sequence shown here is derived from an EMBL/GenBank/DDBJ whole genome shotgun (WGS) entry which is preliminary data.</text>
</comment>
<dbReference type="Gene3D" id="1.10.10.10">
    <property type="entry name" value="Winged helix-like DNA-binding domain superfamily/Winged helix DNA-binding domain"/>
    <property type="match status" value="2"/>
</dbReference>
<evidence type="ECO:0000313" key="7">
    <source>
        <dbReference type="Proteomes" id="UP001484239"/>
    </source>
</evidence>
<gene>
    <name evidence="6" type="primary">scpB</name>
    <name evidence="6" type="ORF">WI372_05875</name>
</gene>
<dbReference type="RefSeq" id="WP_405284690.1">
    <property type="nucleotide sequence ID" value="NZ_CP144380.1"/>
</dbReference>
<keyword evidence="7" id="KW-1185">Reference proteome</keyword>
<dbReference type="NCBIfam" id="TIGR00281">
    <property type="entry name" value="SMC-Scp complex subunit ScpB"/>
    <property type="match status" value="1"/>
</dbReference>
<protein>
    <submittedName>
        <fullName evidence="6">SMC-Scp complex subunit ScpB</fullName>
    </submittedName>
</protein>
<evidence type="ECO:0000256" key="4">
    <source>
        <dbReference type="ARBA" id="ARBA00023306"/>
    </source>
</evidence>
<dbReference type="SUPFAM" id="SSF46785">
    <property type="entry name" value="Winged helix' DNA-binding domain"/>
    <property type="match status" value="2"/>
</dbReference>
<dbReference type="EMBL" id="JBBHLI010000002">
    <property type="protein sequence ID" value="MEK9500497.1"/>
    <property type="molecule type" value="Genomic_DNA"/>
</dbReference>
<dbReference type="InterPro" id="IPR036388">
    <property type="entry name" value="WH-like_DNA-bd_sf"/>
</dbReference>
<keyword evidence="2" id="KW-0132">Cell division</keyword>
<evidence type="ECO:0000256" key="2">
    <source>
        <dbReference type="ARBA" id="ARBA00022618"/>
    </source>
</evidence>
<dbReference type="InterPro" id="IPR005234">
    <property type="entry name" value="ScpB_csome_segregation"/>
</dbReference>
<dbReference type="Pfam" id="PF04079">
    <property type="entry name" value="SMC_ScpB"/>
    <property type="match status" value="1"/>
</dbReference>
<keyword evidence="3" id="KW-0159">Chromosome partition</keyword>
<dbReference type="Proteomes" id="UP001484239">
    <property type="component" value="Unassembled WGS sequence"/>
</dbReference>
<evidence type="ECO:0000313" key="6">
    <source>
        <dbReference type="EMBL" id="MEK9500497.1"/>
    </source>
</evidence>
<accession>A0ABU9E8U7</accession>
<sequence length="227" mass="24997">MNASQIVEAILFASDAPLKADEIARADEQLDEDRVEEALDALRRHYDESERSFQVVEVAEGFQLLTRPDFAPYLERFDTVPRPSRLSGPALETLAIVAYRQPIGRVEVEYIRGVSSSGVIRSIQDRGLIEVVGRGEGLGRPLLYGTTSRFLEHFGFSTLDELPRPEELPIVLRDRIPLGEDDGEEDPGLQPQLDLGTAEAPVAESPRTPSANEAGRDEGDARDEASA</sequence>
<organism evidence="6 7">
    <name type="scientific">Gaopeijia maritima</name>
    <dbReference type="NCBI Taxonomy" id="3119007"/>
    <lineage>
        <taxon>Bacteria</taxon>
        <taxon>Pseudomonadati</taxon>
        <taxon>Gemmatimonadota</taxon>
        <taxon>Longimicrobiia</taxon>
        <taxon>Gaopeijiales</taxon>
        <taxon>Gaopeijiaceae</taxon>
        <taxon>Gaopeijia</taxon>
    </lineage>
</organism>
<dbReference type="PANTHER" id="PTHR34298:SF2">
    <property type="entry name" value="SEGREGATION AND CONDENSATION PROTEIN B"/>
    <property type="match status" value="1"/>
</dbReference>
<reference evidence="6 7" key="1">
    <citation type="submission" date="2024-02" db="EMBL/GenBank/DDBJ databases">
        <title>A novel Gemmatimonadota bacterium.</title>
        <authorList>
            <person name="Du Z.-J."/>
            <person name="Ye Y.-Q."/>
        </authorList>
    </citation>
    <scope>NUCLEOTIDE SEQUENCE [LARGE SCALE GENOMIC DNA]</scope>
    <source>
        <strain evidence="6 7">DH-20</strain>
    </source>
</reference>
<evidence type="ECO:0000256" key="5">
    <source>
        <dbReference type="SAM" id="MobiDB-lite"/>
    </source>
</evidence>
<keyword evidence="4" id="KW-0131">Cell cycle</keyword>
<keyword evidence="1" id="KW-0963">Cytoplasm</keyword>
<feature type="compositionally biased region" description="Basic and acidic residues" evidence="5">
    <location>
        <begin position="214"/>
        <end position="227"/>
    </location>
</feature>
<dbReference type="PANTHER" id="PTHR34298">
    <property type="entry name" value="SEGREGATION AND CONDENSATION PROTEIN B"/>
    <property type="match status" value="1"/>
</dbReference>
<evidence type="ECO:0000256" key="1">
    <source>
        <dbReference type="ARBA" id="ARBA00022490"/>
    </source>
</evidence>
<name>A0ABU9E8U7_9BACT</name>
<evidence type="ECO:0000256" key="3">
    <source>
        <dbReference type="ARBA" id="ARBA00022829"/>
    </source>
</evidence>